<protein>
    <submittedName>
        <fullName evidence="1">Uncharacterized protein</fullName>
    </submittedName>
</protein>
<organism evidence="1 2">
    <name type="scientific">Dreissena polymorpha</name>
    <name type="common">Zebra mussel</name>
    <name type="synonym">Mytilus polymorpha</name>
    <dbReference type="NCBI Taxonomy" id="45954"/>
    <lineage>
        <taxon>Eukaryota</taxon>
        <taxon>Metazoa</taxon>
        <taxon>Spiralia</taxon>
        <taxon>Lophotrochozoa</taxon>
        <taxon>Mollusca</taxon>
        <taxon>Bivalvia</taxon>
        <taxon>Autobranchia</taxon>
        <taxon>Heteroconchia</taxon>
        <taxon>Euheterodonta</taxon>
        <taxon>Imparidentia</taxon>
        <taxon>Neoheterodontei</taxon>
        <taxon>Myida</taxon>
        <taxon>Dreissenoidea</taxon>
        <taxon>Dreissenidae</taxon>
        <taxon>Dreissena</taxon>
    </lineage>
</organism>
<comment type="caution">
    <text evidence="1">The sequence shown here is derived from an EMBL/GenBank/DDBJ whole genome shotgun (WGS) entry which is preliminary data.</text>
</comment>
<evidence type="ECO:0000313" key="1">
    <source>
        <dbReference type="EMBL" id="KAH3822008.1"/>
    </source>
</evidence>
<proteinExistence type="predicted"/>
<accession>A0A9D4GS90</accession>
<sequence length="68" mass="8088">MRKCLHSGPARLTRAWVRATFRRRCARLQAPQKFCSQSMHRFCGVLLHFAHLEKGKWDVCETWTYGKH</sequence>
<dbReference type="AlphaFoldDB" id="A0A9D4GS90"/>
<name>A0A9D4GS90_DREPO</name>
<dbReference type="Proteomes" id="UP000828390">
    <property type="component" value="Unassembled WGS sequence"/>
</dbReference>
<gene>
    <name evidence="1" type="ORF">DPMN_123777</name>
</gene>
<dbReference type="EMBL" id="JAIWYP010000005">
    <property type="protein sequence ID" value="KAH3822008.1"/>
    <property type="molecule type" value="Genomic_DNA"/>
</dbReference>
<evidence type="ECO:0000313" key="2">
    <source>
        <dbReference type="Proteomes" id="UP000828390"/>
    </source>
</evidence>
<reference evidence="1" key="2">
    <citation type="submission" date="2020-11" db="EMBL/GenBank/DDBJ databases">
        <authorList>
            <person name="McCartney M.A."/>
            <person name="Auch B."/>
            <person name="Kono T."/>
            <person name="Mallez S."/>
            <person name="Becker A."/>
            <person name="Gohl D.M."/>
            <person name="Silverstein K.A.T."/>
            <person name="Koren S."/>
            <person name="Bechman K.B."/>
            <person name="Herman A."/>
            <person name="Abrahante J.E."/>
            <person name="Garbe J."/>
        </authorList>
    </citation>
    <scope>NUCLEOTIDE SEQUENCE</scope>
    <source>
        <strain evidence="1">Duluth1</strain>
        <tissue evidence="1">Whole animal</tissue>
    </source>
</reference>
<keyword evidence="2" id="KW-1185">Reference proteome</keyword>
<reference evidence="1" key="1">
    <citation type="journal article" date="2019" name="bioRxiv">
        <title>The Genome of the Zebra Mussel, Dreissena polymorpha: A Resource for Invasive Species Research.</title>
        <authorList>
            <person name="McCartney M.A."/>
            <person name="Auch B."/>
            <person name="Kono T."/>
            <person name="Mallez S."/>
            <person name="Zhang Y."/>
            <person name="Obille A."/>
            <person name="Becker A."/>
            <person name="Abrahante J.E."/>
            <person name="Garbe J."/>
            <person name="Badalamenti J.P."/>
            <person name="Herman A."/>
            <person name="Mangelson H."/>
            <person name="Liachko I."/>
            <person name="Sullivan S."/>
            <person name="Sone E.D."/>
            <person name="Koren S."/>
            <person name="Silverstein K.A.T."/>
            <person name="Beckman K.B."/>
            <person name="Gohl D.M."/>
        </authorList>
    </citation>
    <scope>NUCLEOTIDE SEQUENCE</scope>
    <source>
        <strain evidence="1">Duluth1</strain>
        <tissue evidence="1">Whole animal</tissue>
    </source>
</reference>